<dbReference type="AlphaFoldDB" id="A0A178T4B7"/>
<comment type="caution">
    <text evidence="1">The sequence shown here is derived from an EMBL/GenBank/DDBJ whole genome shotgun (WGS) entry which is preliminary data.</text>
</comment>
<accession>A0A178T4B7</accession>
<reference evidence="1 2" key="1">
    <citation type="submission" date="2016-03" db="EMBL/GenBank/DDBJ databases">
        <title>Spore heat resistance.</title>
        <authorList>
            <person name="Boekhorst J."/>
            <person name="Berendsen E.M."/>
            <person name="Wells-Bennik M.H."/>
            <person name="Kuipers O.P."/>
        </authorList>
    </citation>
    <scope>NUCLEOTIDE SEQUENCE [LARGE SCALE GENOMIC DNA]</scope>
    <source>
        <strain evidence="1 2">AF16</strain>
    </source>
</reference>
<evidence type="ECO:0008006" key="3">
    <source>
        <dbReference type="Google" id="ProtNLM"/>
    </source>
</evidence>
<dbReference type="EMBL" id="LUCQ01000167">
    <property type="protein sequence ID" value="OAO76336.1"/>
    <property type="molecule type" value="Genomic_DNA"/>
</dbReference>
<name>A0A178T4B7_9BACL</name>
<dbReference type="PATRIC" id="fig|33934.7.peg.2896"/>
<sequence length="72" mass="8770">MKLAIECDEFGHKNYDQSKEIEREKYIKNKIGCHFIRFNPNNPQFNIGDVIYKINQYINKQKYKNKIKEMVK</sequence>
<evidence type="ECO:0000313" key="2">
    <source>
        <dbReference type="Proteomes" id="UP000078336"/>
    </source>
</evidence>
<gene>
    <name evidence="1" type="ORF">TAF16_2683</name>
</gene>
<keyword evidence="2" id="KW-1185">Reference proteome</keyword>
<protein>
    <recommendedName>
        <fullName evidence="3">DUF559 domain-containing protein</fullName>
    </recommendedName>
</protein>
<organism evidence="1 2">
    <name type="scientific">Anoxybacillus flavithermus</name>
    <dbReference type="NCBI Taxonomy" id="33934"/>
    <lineage>
        <taxon>Bacteria</taxon>
        <taxon>Bacillati</taxon>
        <taxon>Bacillota</taxon>
        <taxon>Bacilli</taxon>
        <taxon>Bacillales</taxon>
        <taxon>Anoxybacillaceae</taxon>
        <taxon>Anoxybacillus</taxon>
    </lineage>
</organism>
<evidence type="ECO:0000313" key="1">
    <source>
        <dbReference type="EMBL" id="OAO76336.1"/>
    </source>
</evidence>
<dbReference type="Proteomes" id="UP000078336">
    <property type="component" value="Unassembled WGS sequence"/>
</dbReference>
<proteinExistence type="predicted"/>